<comment type="caution">
    <text evidence="2">The sequence shown here is derived from an EMBL/GenBank/DDBJ whole genome shotgun (WGS) entry which is preliminary data.</text>
</comment>
<feature type="compositionally biased region" description="Low complexity" evidence="1">
    <location>
        <begin position="55"/>
        <end position="75"/>
    </location>
</feature>
<evidence type="ECO:0000313" key="3">
    <source>
        <dbReference type="Proteomes" id="UP001307849"/>
    </source>
</evidence>
<sequence>MQRNHTIVNLPRYLFYKLHILFKELHHQIPKIPYTTKMVNNSSKSGKGTSALHEGLSGSSSSLSPQVGPVSPSSGRILGQDLTHQGDVRDGVRTPLGWKEAKRAADSKIITEMPEFKK</sequence>
<dbReference type="EMBL" id="JAVHJM010000010">
    <property type="protein sequence ID" value="KAK6504477.1"/>
    <property type="molecule type" value="Genomic_DNA"/>
</dbReference>
<accession>A0AAN8RV05</accession>
<organism evidence="2 3">
    <name type="scientific">Arthrobotrys conoides</name>
    <dbReference type="NCBI Taxonomy" id="74498"/>
    <lineage>
        <taxon>Eukaryota</taxon>
        <taxon>Fungi</taxon>
        <taxon>Dikarya</taxon>
        <taxon>Ascomycota</taxon>
        <taxon>Pezizomycotina</taxon>
        <taxon>Orbiliomycetes</taxon>
        <taxon>Orbiliales</taxon>
        <taxon>Orbiliaceae</taxon>
        <taxon>Arthrobotrys</taxon>
    </lineage>
</organism>
<dbReference type="Proteomes" id="UP001307849">
    <property type="component" value="Unassembled WGS sequence"/>
</dbReference>
<evidence type="ECO:0000256" key="1">
    <source>
        <dbReference type="SAM" id="MobiDB-lite"/>
    </source>
</evidence>
<feature type="region of interest" description="Disordered" evidence="1">
    <location>
        <begin position="39"/>
        <end position="95"/>
    </location>
</feature>
<feature type="compositionally biased region" description="Polar residues" evidence="1">
    <location>
        <begin position="39"/>
        <end position="48"/>
    </location>
</feature>
<evidence type="ECO:0000313" key="2">
    <source>
        <dbReference type="EMBL" id="KAK6504477.1"/>
    </source>
</evidence>
<name>A0AAN8RV05_9PEZI</name>
<gene>
    <name evidence="2" type="ORF">TWF506_002672</name>
</gene>
<proteinExistence type="predicted"/>
<keyword evidence="3" id="KW-1185">Reference proteome</keyword>
<reference evidence="2 3" key="1">
    <citation type="submission" date="2019-10" db="EMBL/GenBank/DDBJ databases">
        <authorList>
            <person name="Palmer J.M."/>
        </authorList>
    </citation>
    <scope>NUCLEOTIDE SEQUENCE [LARGE SCALE GENOMIC DNA]</scope>
    <source>
        <strain evidence="2 3">TWF506</strain>
    </source>
</reference>
<dbReference type="AlphaFoldDB" id="A0AAN8RV05"/>
<protein>
    <submittedName>
        <fullName evidence="2">Uncharacterized protein</fullName>
    </submittedName>
</protein>